<feature type="compositionally biased region" description="Low complexity" evidence="1">
    <location>
        <begin position="174"/>
        <end position="209"/>
    </location>
</feature>
<name>A0AAD7Y367_9FUNG</name>
<evidence type="ECO:0000256" key="1">
    <source>
        <dbReference type="SAM" id="MobiDB-lite"/>
    </source>
</evidence>
<feature type="compositionally biased region" description="Pro residues" evidence="1">
    <location>
        <begin position="124"/>
        <end position="133"/>
    </location>
</feature>
<sequence length="678" mass="75942">MNTFTPVEPNDPAGDCLLKATLLGRYYPAQADDILTDDELLDLFRIIKQILKKAPDTDRIAKLLFCITYALGDNVKFAKPVHEDRILFRDYMNHTTGPGMGVIQLTANSSCCHFVNGFHDDPTQAPPPPPPQPHTDARWLDASAAASADSPFTRLLSVNCLDSNPHPIPPPPQSSSSTTDIPQHHQQQQPSHHMPSSSSSSSSSFPPSSTCTSDDAMADSFAVRSYTNFQSLLQQHHPPQTPSQQGLTPPQPPTPQQPEFAAARYPHLQTLLGAANASGISKTPDEVLMEPKQRGFYYQDGRISREPALLQRYAEQGVLTQASLMRKRKRQLPENMNYPYELATLPASVKKPKIPHRHGEFEQRRDEIISRMRSITLSDLEQKVARLPDDFTLAIEQAPVNFEVDPSRKPEQAADLLEPALRILTTHSNMKPHLDNGMNQNGIYYNSDYFRLYLAFVQFQKCFAALFPSEVVPIPDDTTTNEINTGERDRDRERNTNMKAYRGWLEPLLTETNWAAFRRNIVVGERMMQLTKVVGQGVLLMTKELSGSKLHLTFTNNEWDEFINGLNAGKWDYTIKWESEPPLERTSENENQSKLVIELQRKFATRHWFRSDGMLVAPEERRISLRSSIASSYPSSSTTTVTPTSSSSTTTPSTAATDTDTTSAGNDDKPTSSQNTDT</sequence>
<evidence type="ECO:0000313" key="3">
    <source>
        <dbReference type="Proteomes" id="UP001234581"/>
    </source>
</evidence>
<organism evidence="2 3">
    <name type="scientific">Lichtheimia ornata</name>
    <dbReference type="NCBI Taxonomy" id="688661"/>
    <lineage>
        <taxon>Eukaryota</taxon>
        <taxon>Fungi</taxon>
        <taxon>Fungi incertae sedis</taxon>
        <taxon>Mucoromycota</taxon>
        <taxon>Mucoromycotina</taxon>
        <taxon>Mucoromycetes</taxon>
        <taxon>Mucorales</taxon>
        <taxon>Lichtheimiaceae</taxon>
        <taxon>Lichtheimia</taxon>
    </lineage>
</organism>
<feature type="compositionally biased region" description="Low complexity" evidence="1">
    <location>
        <begin position="629"/>
        <end position="664"/>
    </location>
</feature>
<accession>A0AAD7Y367</accession>
<comment type="caution">
    <text evidence="2">The sequence shown here is derived from an EMBL/GenBank/DDBJ whole genome shotgun (WGS) entry which is preliminary data.</text>
</comment>
<feature type="region of interest" description="Disordered" evidence="1">
    <location>
        <begin position="235"/>
        <end position="259"/>
    </location>
</feature>
<keyword evidence="3" id="KW-1185">Reference proteome</keyword>
<feature type="region of interest" description="Disordered" evidence="1">
    <location>
        <begin position="629"/>
        <end position="678"/>
    </location>
</feature>
<feature type="compositionally biased region" description="Low complexity" evidence="1">
    <location>
        <begin position="235"/>
        <end position="248"/>
    </location>
</feature>
<dbReference type="EMBL" id="JARTCD010000003">
    <property type="protein sequence ID" value="KAJ8662951.1"/>
    <property type="molecule type" value="Genomic_DNA"/>
</dbReference>
<dbReference type="RefSeq" id="XP_058347863.1">
    <property type="nucleotide sequence ID" value="XM_058481225.1"/>
</dbReference>
<proteinExistence type="predicted"/>
<feature type="region of interest" description="Disordered" evidence="1">
    <location>
        <begin position="158"/>
        <end position="213"/>
    </location>
</feature>
<reference evidence="2 3" key="1">
    <citation type="submission" date="2023-03" db="EMBL/GenBank/DDBJ databases">
        <title>Genome sequence of Lichtheimia ornata CBS 291.66.</title>
        <authorList>
            <person name="Mohabir J.T."/>
            <person name="Shea T.P."/>
            <person name="Kurbessoian T."/>
            <person name="Berby B."/>
            <person name="Fontaine J."/>
            <person name="Livny J."/>
            <person name="Gnirke A."/>
            <person name="Stajich J.E."/>
            <person name="Cuomo C.A."/>
        </authorList>
    </citation>
    <scope>NUCLEOTIDE SEQUENCE [LARGE SCALE GENOMIC DNA]</scope>
    <source>
        <strain evidence="2">CBS 291.66</strain>
    </source>
</reference>
<dbReference type="GeneID" id="83208545"/>
<dbReference type="AlphaFoldDB" id="A0AAD7Y367"/>
<dbReference type="Proteomes" id="UP001234581">
    <property type="component" value="Unassembled WGS sequence"/>
</dbReference>
<feature type="region of interest" description="Disordered" evidence="1">
    <location>
        <begin position="118"/>
        <end position="137"/>
    </location>
</feature>
<protein>
    <submittedName>
        <fullName evidence="2">Uncharacterized protein</fullName>
    </submittedName>
</protein>
<evidence type="ECO:0000313" key="2">
    <source>
        <dbReference type="EMBL" id="KAJ8662951.1"/>
    </source>
</evidence>
<gene>
    <name evidence="2" type="ORF">O0I10_001127</name>
</gene>